<reference evidence="5 6" key="1">
    <citation type="submission" date="2022-10" db="EMBL/GenBank/DDBJ databases">
        <title>Luteolibacter arcticus strain CCTCC AB 2014275, whole genome shotgun sequencing project.</title>
        <authorList>
            <person name="Zhao G."/>
            <person name="Shen L."/>
        </authorList>
    </citation>
    <scope>NUCLEOTIDE SEQUENCE [LARGE SCALE GENOMIC DNA]</scope>
    <source>
        <strain evidence="5 6">CCTCC AB 2014275</strain>
    </source>
</reference>
<evidence type="ECO:0000313" key="5">
    <source>
        <dbReference type="EMBL" id="MCW1921125.1"/>
    </source>
</evidence>
<keyword evidence="1" id="KW-0808">Transferase</keyword>
<dbReference type="SUPFAM" id="SSF55729">
    <property type="entry name" value="Acyl-CoA N-acyltransferases (Nat)"/>
    <property type="match status" value="1"/>
</dbReference>
<dbReference type="InterPro" id="IPR051531">
    <property type="entry name" value="N-acetyltransferase"/>
</dbReference>
<dbReference type="InterPro" id="IPR016181">
    <property type="entry name" value="Acyl_CoA_acyltransferase"/>
</dbReference>
<gene>
    <name evidence="5" type="ORF">OKA05_01080</name>
</gene>
<comment type="caution">
    <text evidence="5">The sequence shown here is derived from an EMBL/GenBank/DDBJ whole genome shotgun (WGS) entry which is preliminary data.</text>
</comment>
<dbReference type="EMBL" id="JAPDDT010000001">
    <property type="protein sequence ID" value="MCW1921125.1"/>
    <property type="molecule type" value="Genomic_DNA"/>
</dbReference>
<accession>A0ABT3GCU5</accession>
<name>A0ABT3GCU5_9BACT</name>
<protein>
    <submittedName>
        <fullName evidence="5">GNAT family N-acetyltransferase</fullName>
    </submittedName>
</protein>
<proteinExistence type="inferred from homology"/>
<sequence length="186" mass="20826">MKLIYLKTNRLVLRPPVPEDASAIQRYVGDRRIAETTALIPHPYPAGGAIEWIRHSDETLREGGGVNFSILLRESGELVGVVGLIDRDEDSSLGYWIGVPHWGKGYATEAVHRVIRHAFNARRLPSVHAYHFVHNPASGRVMQKAGLLYEGVQPLGASRLGERYDRVCYGVTAEQWRANLRTFSLV</sequence>
<dbReference type="InterPro" id="IPR000182">
    <property type="entry name" value="GNAT_dom"/>
</dbReference>
<evidence type="ECO:0000259" key="4">
    <source>
        <dbReference type="PROSITE" id="PS51186"/>
    </source>
</evidence>
<feature type="domain" description="N-acetyltransferase" evidence="4">
    <location>
        <begin position="11"/>
        <end position="181"/>
    </location>
</feature>
<dbReference type="Pfam" id="PF13302">
    <property type="entry name" value="Acetyltransf_3"/>
    <property type="match status" value="1"/>
</dbReference>
<keyword evidence="2" id="KW-0012">Acyltransferase</keyword>
<dbReference type="PROSITE" id="PS51186">
    <property type="entry name" value="GNAT"/>
    <property type="match status" value="1"/>
</dbReference>
<evidence type="ECO:0000256" key="3">
    <source>
        <dbReference type="ARBA" id="ARBA00038502"/>
    </source>
</evidence>
<evidence type="ECO:0000256" key="2">
    <source>
        <dbReference type="ARBA" id="ARBA00023315"/>
    </source>
</evidence>
<evidence type="ECO:0000256" key="1">
    <source>
        <dbReference type="ARBA" id="ARBA00022679"/>
    </source>
</evidence>
<dbReference type="PANTHER" id="PTHR43792">
    <property type="entry name" value="GNAT FAMILY, PUTATIVE (AFU_ORTHOLOGUE AFUA_3G00765)-RELATED-RELATED"/>
    <property type="match status" value="1"/>
</dbReference>
<dbReference type="Proteomes" id="UP001320876">
    <property type="component" value="Unassembled WGS sequence"/>
</dbReference>
<comment type="similarity">
    <text evidence="3">Belongs to the acetyltransferase family. RimJ subfamily.</text>
</comment>
<dbReference type="Gene3D" id="3.40.630.30">
    <property type="match status" value="1"/>
</dbReference>
<evidence type="ECO:0000313" key="6">
    <source>
        <dbReference type="Proteomes" id="UP001320876"/>
    </source>
</evidence>
<organism evidence="5 6">
    <name type="scientific">Luteolibacter arcticus</name>
    <dbReference type="NCBI Taxonomy" id="1581411"/>
    <lineage>
        <taxon>Bacteria</taxon>
        <taxon>Pseudomonadati</taxon>
        <taxon>Verrucomicrobiota</taxon>
        <taxon>Verrucomicrobiia</taxon>
        <taxon>Verrucomicrobiales</taxon>
        <taxon>Verrucomicrobiaceae</taxon>
        <taxon>Luteolibacter</taxon>
    </lineage>
</organism>
<dbReference type="RefSeq" id="WP_264485234.1">
    <property type="nucleotide sequence ID" value="NZ_JAPDDT010000001.1"/>
</dbReference>
<dbReference type="PANTHER" id="PTHR43792:SF8">
    <property type="entry name" value="[RIBOSOMAL PROTEIN US5]-ALANINE N-ACETYLTRANSFERASE"/>
    <property type="match status" value="1"/>
</dbReference>
<keyword evidence="6" id="KW-1185">Reference proteome</keyword>